<keyword evidence="3" id="KW-1185">Reference proteome</keyword>
<evidence type="ECO:0008006" key="4">
    <source>
        <dbReference type="Google" id="ProtNLM"/>
    </source>
</evidence>
<evidence type="ECO:0000256" key="1">
    <source>
        <dbReference type="SAM" id="SignalP"/>
    </source>
</evidence>
<protein>
    <recommendedName>
        <fullName evidence="4">DUF3352 domain-containing protein</fullName>
    </recommendedName>
</protein>
<dbReference type="KEGG" id="sbr:SY1_21690"/>
<reference evidence="2 3" key="2">
    <citation type="submission" date="2010-03" db="EMBL/GenBank/DDBJ databases">
        <authorList>
            <person name="Pajon A."/>
        </authorList>
    </citation>
    <scope>NUCLEOTIDE SEQUENCE [LARGE SCALE GENOMIC DNA]</scope>
    <source>
        <strain evidence="2 3">SGP1</strain>
    </source>
</reference>
<dbReference type="Proteomes" id="UP000008957">
    <property type="component" value="Chromosome"/>
</dbReference>
<name>A0AB94IYP2_9BACT</name>
<accession>A0AB94IYP2</accession>
<keyword evidence="1" id="KW-0732">Signal</keyword>
<dbReference type="AlphaFoldDB" id="A0AB94IYP2"/>
<evidence type="ECO:0000313" key="3">
    <source>
        <dbReference type="Proteomes" id="UP000008957"/>
    </source>
</evidence>
<gene>
    <name evidence="2" type="ORF">SY1_21690</name>
</gene>
<sequence length="656" mass="69512">MSNLKKTLFKAALVLCLSLGLASSSWAAQPFEALSARPEKSAYAVLNLQDVGWLVRWALSPENLKVLAPLGGEVDEASINVFADVLKKVPAKGLAVLVGTDDPKAKAGSIQVAVAFPPELQPQLDLVASGKASPDDLSLLLLGSKSEGSPLGGVFSQIEAMDGMVKVNDAVFLGAKDNLLLAAFTPEDLKDALAALGDSGKRLSMKRRFEAGNFAFLHLDPDLADAIGKARASEEGDVTWTEEDSKALRETFRAPLDLEVAFEGFKDRFLVSMGANVEEAMAKDYLANWEGVGPVSGGRILPLGEGSPLIAGGGYLSSQALDSNPRLKALWGSAVEAFKRIGVTEPEARGLMNGDFSLSVGGNISLKGLIGMETKLPGIFMTLTRSNGAAAAFLKKLEASEVAPVNPVKADGWDQMLQADATSSPLPFFMGLKGEALTLGLCDPASFARASAPGAALSELLKKDSMSTFFIDFEGIRAFLADEKNGIAAALSLYDPNLAKRFRDALDVQLSIPSISLWAPTVDTSFLEFRLADVDPAKGLWAKAVELYRSSQGLSPLEQLSMARQVADQAFQEPNADTNAAEALKQRLEDAAVVQQGNKIYVGTLAGDSREELQQAAEGQGLLGSPSLEILPDDKPYAGQEAVWIALDIPQGSTKK</sequence>
<reference evidence="3" key="1">
    <citation type="submission" date="2010-03" db="EMBL/GenBank/DDBJ databases">
        <title>The genome sequence of Synergistetes sp. SGP1.</title>
        <authorList>
            <consortium name="metaHIT consortium -- http://www.metahit.eu/"/>
            <person name="Pajon A."/>
            <person name="Turner K."/>
            <person name="Parkhill J."/>
            <person name="Wade W."/>
            <person name="Vartoukian S."/>
        </authorList>
    </citation>
    <scope>NUCLEOTIDE SEQUENCE [LARGE SCALE GENOMIC DNA]</scope>
    <source>
        <strain evidence="3">SGP1</strain>
    </source>
</reference>
<feature type="signal peptide" evidence="1">
    <location>
        <begin position="1"/>
        <end position="27"/>
    </location>
</feature>
<organism evidence="2 3">
    <name type="scientific">Fretibacterium fastidiosum</name>
    <dbReference type="NCBI Taxonomy" id="651822"/>
    <lineage>
        <taxon>Bacteria</taxon>
        <taxon>Thermotogati</taxon>
        <taxon>Synergistota</taxon>
        <taxon>Synergistia</taxon>
        <taxon>Synergistales</taxon>
        <taxon>Aminobacteriaceae</taxon>
        <taxon>Fretibacterium</taxon>
    </lineage>
</organism>
<dbReference type="EMBL" id="FP929056">
    <property type="protein sequence ID" value="CBL28891.1"/>
    <property type="molecule type" value="Genomic_DNA"/>
</dbReference>
<dbReference type="RefSeq" id="WP_015557038.1">
    <property type="nucleotide sequence ID" value="NC_021038.1"/>
</dbReference>
<proteinExistence type="predicted"/>
<feature type="chain" id="PRO_5044493834" description="DUF3352 domain-containing protein" evidence="1">
    <location>
        <begin position="28"/>
        <end position="656"/>
    </location>
</feature>
<evidence type="ECO:0000313" key="2">
    <source>
        <dbReference type="EMBL" id="CBL28891.1"/>
    </source>
</evidence>